<proteinExistence type="predicted"/>
<feature type="domain" description="DUF7702" evidence="2">
    <location>
        <begin position="3"/>
        <end position="258"/>
    </location>
</feature>
<feature type="transmembrane region" description="Helical" evidence="1">
    <location>
        <begin position="182"/>
        <end position="203"/>
    </location>
</feature>
<dbReference type="PANTHER" id="PTHR42109:SF2">
    <property type="entry name" value="INTEGRAL MEMBRANE PROTEIN"/>
    <property type="match status" value="1"/>
</dbReference>
<sequence>MGLDTRGDISVVELVVYIPLGLVAAYLIIRPGSLRKTGWFYLMLLSIVRIVGSILHIVTETSANPSVGLFIATAVLESAGLSPLMLSTLSFLGIVVQESPMEKTALVNYGFIGLHLTNMVALGLATLGGIKLGNAQNQDDVNSANTFKRIGVILFLVVFVLIALVHVYFWTQKSKIMKYRRMLLAGISCALPFLLTRVLYTVFSAASPTGIPGSATPPPTNAFSQFNYTTGSWAIYFVMSVLTEIVVVCIYLFCGMKLPLSQDYAIGKNISGFDSDVELNKDAHQPLM</sequence>
<keyword evidence="1" id="KW-0812">Transmembrane</keyword>
<comment type="caution">
    <text evidence="3">The sequence shown here is derived from an EMBL/GenBank/DDBJ whole genome shotgun (WGS) entry which is preliminary data.</text>
</comment>
<keyword evidence="1" id="KW-0472">Membrane</keyword>
<dbReference type="AlphaFoldDB" id="A0A4R0RTC1"/>
<feature type="transmembrane region" description="Helical" evidence="1">
    <location>
        <begin position="12"/>
        <end position="29"/>
    </location>
</feature>
<dbReference type="EMBL" id="RWJN01000056">
    <property type="protein sequence ID" value="TCD68819.1"/>
    <property type="molecule type" value="Genomic_DNA"/>
</dbReference>
<protein>
    <recommendedName>
        <fullName evidence="2">DUF7702 domain-containing protein</fullName>
    </recommendedName>
</protein>
<feature type="transmembrane region" description="Helical" evidence="1">
    <location>
        <begin position="106"/>
        <end position="130"/>
    </location>
</feature>
<feature type="transmembrane region" description="Helical" evidence="1">
    <location>
        <begin position="233"/>
        <end position="254"/>
    </location>
</feature>
<evidence type="ECO:0000259" key="2">
    <source>
        <dbReference type="Pfam" id="PF24800"/>
    </source>
</evidence>
<name>A0A4R0RTC1_9APHY</name>
<evidence type="ECO:0000313" key="3">
    <source>
        <dbReference type="EMBL" id="TCD68819.1"/>
    </source>
</evidence>
<dbReference type="STRING" id="92696.A0A4R0RTC1"/>
<organism evidence="3 4">
    <name type="scientific">Steccherinum ochraceum</name>
    <dbReference type="NCBI Taxonomy" id="92696"/>
    <lineage>
        <taxon>Eukaryota</taxon>
        <taxon>Fungi</taxon>
        <taxon>Dikarya</taxon>
        <taxon>Basidiomycota</taxon>
        <taxon>Agaricomycotina</taxon>
        <taxon>Agaricomycetes</taxon>
        <taxon>Polyporales</taxon>
        <taxon>Steccherinaceae</taxon>
        <taxon>Steccherinum</taxon>
    </lineage>
</organism>
<dbReference type="Proteomes" id="UP000292702">
    <property type="component" value="Unassembled WGS sequence"/>
</dbReference>
<gene>
    <name evidence="3" type="ORF">EIP91_009686</name>
</gene>
<keyword evidence="1" id="KW-1133">Transmembrane helix</keyword>
<evidence type="ECO:0000313" key="4">
    <source>
        <dbReference type="Proteomes" id="UP000292702"/>
    </source>
</evidence>
<accession>A0A4R0RTC1</accession>
<dbReference type="PANTHER" id="PTHR42109">
    <property type="entry name" value="UNPLACED GENOMIC SCAFFOLD UM_SCAF_CONTIG_1.265, WHOLE GENOME SHOTGUN SEQUENCE"/>
    <property type="match status" value="1"/>
</dbReference>
<feature type="transmembrane region" description="Helical" evidence="1">
    <location>
        <begin position="70"/>
        <end position="94"/>
    </location>
</feature>
<feature type="transmembrane region" description="Helical" evidence="1">
    <location>
        <begin position="38"/>
        <end position="58"/>
    </location>
</feature>
<evidence type="ECO:0000256" key="1">
    <source>
        <dbReference type="SAM" id="Phobius"/>
    </source>
</evidence>
<dbReference type="InterPro" id="IPR056119">
    <property type="entry name" value="DUF7702"/>
</dbReference>
<keyword evidence="4" id="KW-1185">Reference proteome</keyword>
<dbReference type="Pfam" id="PF24800">
    <property type="entry name" value="DUF7702"/>
    <property type="match status" value="1"/>
</dbReference>
<feature type="transmembrane region" description="Helical" evidence="1">
    <location>
        <begin position="150"/>
        <end position="170"/>
    </location>
</feature>
<reference evidence="3 4" key="1">
    <citation type="submission" date="2018-11" db="EMBL/GenBank/DDBJ databases">
        <title>Genome assembly of Steccherinum ochraceum LE-BIN_3174, the white-rot fungus of the Steccherinaceae family (The Residual Polyporoid clade, Polyporales, Basidiomycota).</title>
        <authorList>
            <person name="Fedorova T.V."/>
            <person name="Glazunova O.A."/>
            <person name="Landesman E.O."/>
            <person name="Moiseenko K.V."/>
            <person name="Psurtseva N.V."/>
            <person name="Savinova O.S."/>
            <person name="Shakhova N.V."/>
            <person name="Tyazhelova T.V."/>
            <person name="Vasina D.V."/>
        </authorList>
    </citation>
    <scope>NUCLEOTIDE SEQUENCE [LARGE SCALE GENOMIC DNA]</scope>
    <source>
        <strain evidence="3 4">LE-BIN_3174</strain>
    </source>
</reference>
<dbReference type="OrthoDB" id="2560628at2759"/>